<protein>
    <submittedName>
        <fullName evidence="1">Uncharacterized protein</fullName>
    </submittedName>
</protein>
<name>A0ABW3LKV9_9BACI</name>
<comment type="caution">
    <text evidence="1">The sequence shown here is derived from an EMBL/GenBank/DDBJ whole genome shotgun (WGS) entry which is preliminary data.</text>
</comment>
<organism evidence="1 2">
    <name type="scientific">Virgibacillus byunsanensis</name>
    <dbReference type="NCBI Taxonomy" id="570945"/>
    <lineage>
        <taxon>Bacteria</taxon>
        <taxon>Bacillati</taxon>
        <taxon>Bacillota</taxon>
        <taxon>Bacilli</taxon>
        <taxon>Bacillales</taxon>
        <taxon>Bacillaceae</taxon>
        <taxon>Virgibacillus</taxon>
    </lineage>
</organism>
<accession>A0ABW3LKV9</accession>
<dbReference type="RefSeq" id="WP_390362563.1">
    <property type="nucleotide sequence ID" value="NZ_JBHTKJ010000029.1"/>
</dbReference>
<sequence length="46" mass="5320">MDQDKNTPELATYTLLNPDFHPFDNMFTTESTVEVPLEKENQSSDE</sequence>
<gene>
    <name evidence="1" type="ORF">ACFQ3N_11560</name>
</gene>
<keyword evidence="2" id="KW-1185">Reference proteome</keyword>
<reference evidence="2" key="1">
    <citation type="journal article" date="2019" name="Int. J. Syst. Evol. Microbiol.">
        <title>The Global Catalogue of Microorganisms (GCM) 10K type strain sequencing project: providing services to taxonomists for standard genome sequencing and annotation.</title>
        <authorList>
            <consortium name="The Broad Institute Genomics Platform"/>
            <consortium name="The Broad Institute Genome Sequencing Center for Infectious Disease"/>
            <person name="Wu L."/>
            <person name="Ma J."/>
        </authorList>
    </citation>
    <scope>NUCLEOTIDE SEQUENCE [LARGE SCALE GENOMIC DNA]</scope>
    <source>
        <strain evidence="2">CCUG 56754</strain>
    </source>
</reference>
<evidence type="ECO:0000313" key="1">
    <source>
        <dbReference type="EMBL" id="MFD1039021.1"/>
    </source>
</evidence>
<dbReference type="Proteomes" id="UP001597040">
    <property type="component" value="Unassembled WGS sequence"/>
</dbReference>
<proteinExistence type="predicted"/>
<evidence type="ECO:0000313" key="2">
    <source>
        <dbReference type="Proteomes" id="UP001597040"/>
    </source>
</evidence>
<dbReference type="EMBL" id="JBHTKJ010000029">
    <property type="protein sequence ID" value="MFD1039021.1"/>
    <property type="molecule type" value="Genomic_DNA"/>
</dbReference>